<name>A0AAD6SP04_9AGAR</name>
<evidence type="ECO:0000313" key="2">
    <source>
        <dbReference type="EMBL" id="KAJ7031079.1"/>
    </source>
</evidence>
<organism evidence="2 3">
    <name type="scientific">Mycena alexandri</name>
    <dbReference type="NCBI Taxonomy" id="1745969"/>
    <lineage>
        <taxon>Eukaryota</taxon>
        <taxon>Fungi</taxon>
        <taxon>Dikarya</taxon>
        <taxon>Basidiomycota</taxon>
        <taxon>Agaricomycotina</taxon>
        <taxon>Agaricomycetes</taxon>
        <taxon>Agaricomycetidae</taxon>
        <taxon>Agaricales</taxon>
        <taxon>Marasmiineae</taxon>
        <taxon>Mycenaceae</taxon>
        <taxon>Mycena</taxon>
    </lineage>
</organism>
<dbReference type="AlphaFoldDB" id="A0AAD6SP04"/>
<dbReference type="Proteomes" id="UP001218188">
    <property type="component" value="Unassembled WGS sequence"/>
</dbReference>
<protein>
    <submittedName>
        <fullName evidence="2">Uncharacterized protein</fullName>
    </submittedName>
</protein>
<feature type="compositionally biased region" description="Polar residues" evidence="1">
    <location>
        <begin position="245"/>
        <end position="255"/>
    </location>
</feature>
<accession>A0AAD6SP04</accession>
<feature type="region of interest" description="Disordered" evidence="1">
    <location>
        <begin position="1"/>
        <end position="20"/>
    </location>
</feature>
<feature type="region of interest" description="Disordered" evidence="1">
    <location>
        <begin position="225"/>
        <end position="255"/>
    </location>
</feature>
<gene>
    <name evidence="2" type="ORF">C8F04DRAFT_1186135</name>
</gene>
<comment type="caution">
    <text evidence="2">The sequence shown here is derived from an EMBL/GenBank/DDBJ whole genome shotgun (WGS) entry which is preliminary data.</text>
</comment>
<evidence type="ECO:0000313" key="3">
    <source>
        <dbReference type="Proteomes" id="UP001218188"/>
    </source>
</evidence>
<proteinExistence type="predicted"/>
<dbReference type="EMBL" id="JARJCM010000084">
    <property type="protein sequence ID" value="KAJ7031079.1"/>
    <property type="molecule type" value="Genomic_DNA"/>
</dbReference>
<keyword evidence="3" id="KW-1185">Reference proteome</keyword>
<evidence type="ECO:0000256" key="1">
    <source>
        <dbReference type="SAM" id="MobiDB-lite"/>
    </source>
</evidence>
<sequence length="596" mass="66800">MPVGCTSAEEEIRGHEESRRADGLRPLTALEYDANLRWLRRYRAYPDLGPDIALNEWDEQRTREILEDPKIGSRARAEAILEEIRIAHIDEHRIAARGPDTTWELEPEQKTVCEQLGDWGQVHELHLRVLDRHQQAVVTRGLSRRVGDWFERISAERNDAETPANAIALWDAAYEATAAMSGRISWAMSMLQAEYLEAAYRWREARASVEATRAINAGLRSRACQPSAPTSLVNPFDDHLPGAQSPGQTVEDFSSRFSRSPLQFPSLPRPTPIGHSMIVPGQESLGLIPVDEARYWAESESFTSRDINRLTSLPSTFLGYVRPGPNTRMTDEESYNLHHPGGYSWAEEQARHGRLVEAGQAAFRPSNLEDELDYSPPGASTTSPFQFYRSARIADVDQPALDYITGDGSGDETGPLVRESFEITTEGITNQESSATIQAEDLGLTQDTLNHAPEPGQLDELILRSVRMTGPREGESLRTMVDRDGNVYWVAEALPIDHYLHPEFRAAHERALQVALTEVRLERQNPGYEGQHLITATDPVIPSRTRQGILDDEPRLFPGIVYHELLARRDPDEDNANAPPGFRAQFLANQVEHSGT</sequence>
<feature type="compositionally biased region" description="Basic and acidic residues" evidence="1">
    <location>
        <begin position="10"/>
        <end position="20"/>
    </location>
</feature>
<reference evidence="2" key="1">
    <citation type="submission" date="2023-03" db="EMBL/GenBank/DDBJ databases">
        <title>Massive genome expansion in bonnet fungi (Mycena s.s.) driven by repeated elements and novel gene families across ecological guilds.</title>
        <authorList>
            <consortium name="Lawrence Berkeley National Laboratory"/>
            <person name="Harder C.B."/>
            <person name="Miyauchi S."/>
            <person name="Viragh M."/>
            <person name="Kuo A."/>
            <person name="Thoen E."/>
            <person name="Andreopoulos B."/>
            <person name="Lu D."/>
            <person name="Skrede I."/>
            <person name="Drula E."/>
            <person name="Henrissat B."/>
            <person name="Morin E."/>
            <person name="Kohler A."/>
            <person name="Barry K."/>
            <person name="LaButti K."/>
            <person name="Morin E."/>
            <person name="Salamov A."/>
            <person name="Lipzen A."/>
            <person name="Mereny Z."/>
            <person name="Hegedus B."/>
            <person name="Baldrian P."/>
            <person name="Stursova M."/>
            <person name="Weitz H."/>
            <person name="Taylor A."/>
            <person name="Grigoriev I.V."/>
            <person name="Nagy L.G."/>
            <person name="Martin F."/>
            <person name="Kauserud H."/>
        </authorList>
    </citation>
    <scope>NUCLEOTIDE SEQUENCE</scope>
    <source>
        <strain evidence="2">CBHHK200</strain>
    </source>
</reference>